<dbReference type="PANTHER" id="PTHR30126">
    <property type="entry name" value="HTH-TYPE TRANSCRIPTIONAL REGULATOR"/>
    <property type="match status" value="1"/>
</dbReference>
<comment type="similarity">
    <text evidence="1">Belongs to the LysR transcriptional regulatory family.</text>
</comment>
<dbReference type="SUPFAM" id="SSF46785">
    <property type="entry name" value="Winged helix' DNA-binding domain"/>
    <property type="match status" value="1"/>
</dbReference>
<keyword evidence="2" id="KW-0805">Transcription regulation</keyword>
<evidence type="ECO:0000313" key="6">
    <source>
        <dbReference type="EMBL" id="TRY16140.1"/>
    </source>
</evidence>
<dbReference type="OrthoDB" id="3252676at2"/>
<evidence type="ECO:0000256" key="3">
    <source>
        <dbReference type="ARBA" id="ARBA00023125"/>
    </source>
</evidence>
<evidence type="ECO:0000259" key="5">
    <source>
        <dbReference type="PROSITE" id="PS50931"/>
    </source>
</evidence>
<evidence type="ECO:0000313" key="7">
    <source>
        <dbReference type="Proteomes" id="UP000318126"/>
    </source>
</evidence>
<sequence>MEVNSNPTTSKKKLLVMKIQLESLSSFIAAADTGSFSAAGRKLKKSQAAISLSIQNLEIDLGFSLFDRDGKYPQLTQQGELFLKDTRQLMSQYTAFIERSKSISNVEQIKLCIGIDPLVCCHKINKIILDFSIAFPLVELKIVQQNSESLAQKLTDKTLDFALGVFSQNVKKHFEHIAAFHLIGSWIVSPSYVESNNLHLDNGVVKIEKSLFNQSRILLSSEIPLTDMDESTLTKQIWYVEDIHTLLSFCRNGLGIAYLPNFVVAHDLEKGSLNKLVFDLEQVESSSSRVSLIYNLGYQKSPAVEWLTNNFSNFKLCDPMSV</sequence>
<dbReference type="GO" id="GO:0000976">
    <property type="term" value="F:transcription cis-regulatory region binding"/>
    <property type="evidence" value="ECO:0007669"/>
    <property type="project" value="TreeGrafter"/>
</dbReference>
<dbReference type="Pfam" id="PF03466">
    <property type="entry name" value="LysR_substrate"/>
    <property type="match status" value="1"/>
</dbReference>
<dbReference type="InterPro" id="IPR005119">
    <property type="entry name" value="LysR_subst-bd"/>
</dbReference>
<gene>
    <name evidence="6" type="ORF">FN961_00470</name>
</gene>
<dbReference type="PANTHER" id="PTHR30126:SF91">
    <property type="entry name" value="LYSR FAMILY TRANSCRIPTIONAL REGULATOR"/>
    <property type="match status" value="1"/>
</dbReference>
<dbReference type="Proteomes" id="UP000318126">
    <property type="component" value="Unassembled WGS sequence"/>
</dbReference>
<dbReference type="AlphaFoldDB" id="A0A553JUM9"/>
<dbReference type="InterPro" id="IPR036388">
    <property type="entry name" value="WH-like_DNA-bd_sf"/>
</dbReference>
<proteinExistence type="inferred from homology"/>
<reference evidence="7" key="1">
    <citation type="submission" date="2019-07" db="EMBL/GenBank/DDBJ databases">
        <title>Shewanella sp. YLB-08 draft genomic sequence.</title>
        <authorList>
            <person name="Yu L."/>
        </authorList>
    </citation>
    <scope>NUCLEOTIDE SEQUENCE [LARGE SCALE GENOMIC DNA]</scope>
    <source>
        <strain evidence="7">JCM 20706</strain>
    </source>
</reference>
<evidence type="ECO:0000256" key="2">
    <source>
        <dbReference type="ARBA" id="ARBA00023015"/>
    </source>
</evidence>
<dbReference type="Gene3D" id="1.10.10.10">
    <property type="entry name" value="Winged helix-like DNA-binding domain superfamily/Winged helix DNA-binding domain"/>
    <property type="match status" value="1"/>
</dbReference>
<accession>A0A553JUM9</accession>
<evidence type="ECO:0000256" key="1">
    <source>
        <dbReference type="ARBA" id="ARBA00009437"/>
    </source>
</evidence>
<organism evidence="6 7">
    <name type="scientific">Shewanella hanedai</name>
    <name type="common">Alteromonas hanedai</name>
    <dbReference type="NCBI Taxonomy" id="25"/>
    <lineage>
        <taxon>Bacteria</taxon>
        <taxon>Pseudomonadati</taxon>
        <taxon>Pseudomonadota</taxon>
        <taxon>Gammaproteobacteria</taxon>
        <taxon>Alteromonadales</taxon>
        <taxon>Shewanellaceae</taxon>
        <taxon>Shewanella</taxon>
    </lineage>
</organism>
<dbReference type="GO" id="GO:0003700">
    <property type="term" value="F:DNA-binding transcription factor activity"/>
    <property type="evidence" value="ECO:0007669"/>
    <property type="project" value="InterPro"/>
</dbReference>
<dbReference type="PROSITE" id="PS50931">
    <property type="entry name" value="HTH_LYSR"/>
    <property type="match status" value="1"/>
</dbReference>
<protein>
    <submittedName>
        <fullName evidence="6">LysR family transcriptional regulator</fullName>
    </submittedName>
</protein>
<dbReference type="CDD" id="cd05466">
    <property type="entry name" value="PBP2_LTTR_substrate"/>
    <property type="match status" value="1"/>
</dbReference>
<keyword evidence="7" id="KW-1185">Reference proteome</keyword>
<evidence type="ECO:0000256" key="4">
    <source>
        <dbReference type="ARBA" id="ARBA00023163"/>
    </source>
</evidence>
<name>A0A553JUM9_SHEHA</name>
<dbReference type="InterPro" id="IPR000847">
    <property type="entry name" value="LysR_HTH_N"/>
</dbReference>
<feature type="domain" description="HTH lysR-type" evidence="5">
    <location>
        <begin position="19"/>
        <end position="76"/>
    </location>
</feature>
<dbReference type="InterPro" id="IPR036390">
    <property type="entry name" value="WH_DNA-bd_sf"/>
</dbReference>
<dbReference type="EMBL" id="VKGK01000001">
    <property type="protein sequence ID" value="TRY16140.1"/>
    <property type="molecule type" value="Genomic_DNA"/>
</dbReference>
<dbReference type="PRINTS" id="PR00039">
    <property type="entry name" value="HTHLYSR"/>
</dbReference>
<dbReference type="Pfam" id="PF00126">
    <property type="entry name" value="HTH_1"/>
    <property type="match status" value="1"/>
</dbReference>
<comment type="caution">
    <text evidence="6">The sequence shown here is derived from an EMBL/GenBank/DDBJ whole genome shotgun (WGS) entry which is preliminary data.</text>
</comment>
<keyword evidence="3" id="KW-0238">DNA-binding</keyword>
<keyword evidence="4" id="KW-0804">Transcription</keyword>
<dbReference type="SUPFAM" id="SSF53850">
    <property type="entry name" value="Periplasmic binding protein-like II"/>
    <property type="match status" value="1"/>
</dbReference>
<dbReference type="Gene3D" id="3.40.190.290">
    <property type="match status" value="1"/>
</dbReference>